<dbReference type="Proteomes" id="UP000308600">
    <property type="component" value="Unassembled WGS sequence"/>
</dbReference>
<gene>
    <name evidence="1" type="ORF">BDN72DRAFT_897574</name>
</gene>
<keyword evidence="2" id="KW-1185">Reference proteome</keyword>
<accession>A0ACD3AT19</accession>
<name>A0ACD3AT19_9AGAR</name>
<organism evidence="1 2">
    <name type="scientific">Pluteus cervinus</name>
    <dbReference type="NCBI Taxonomy" id="181527"/>
    <lineage>
        <taxon>Eukaryota</taxon>
        <taxon>Fungi</taxon>
        <taxon>Dikarya</taxon>
        <taxon>Basidiomycota</taxon>
        <taxon>Agaricomycotina</taxon>
        <taxon>Agaricomycetes</taxon>
        <taxon>Agaricomycetidae</taxon>
        <taxon>Agaricales</taxon>
        <taxon>Pluteineae</taxon>
        <taxon>Pluteaceae</taxon>
        <taxon>Pluteus</taxon>
    </lineage>
</organism>
<protein>
    <submittedName>
        <fullName evidence="1">Uncharacterized protein</fullName>
    </submittedName>
</protein>
<evidence type="ECO:0000313" key="1">
    <source>
        <dbReference type="EMBL" id="TFK69108.1"/>
    </source>
</evidence>
<evidence type="ECO:0000313" key="2">
    <source>
        <dbReference type="Proteomes" id="UP000308600"/>
    </source>
</evidence>
<proteinExistence type="predicted"/>
<reference evidence="1 2" key="1">
    <citation type="journal article" date="2019" name="Nat. Ecol. Evol.">
        <title>Megaphylogeny resolves global patterns of mushroom evolution.</title>
        <authorList>
            <person name="Varga T."/>
            <person name="Krizsan K."/>
            <person name="Foldi C."/>
            <person name="Dima B."/>
            <person name="Sanchez-Garcia M."/>
            <person name="Sanchez-Ramirez S."/>
            <person name="Szollosi G.J."/>
            <person name="Szarkandi J.G."/>
            <person name="Papp V."/>
            <person name="Albert L."/>
            <person name="Andreopoulos W."/>
            <person name="Angelini C."/>
            <person name="Antonin V."/>
            <person name="Barry K.W."/>
            <person name="Bougher N.L."/>
            <person name="Buchanan P."/>
            <person name="Buyck B."/>
            <person name="Bense V."/>
            <person name="Catcheside P."/>
            <person name="Chovatia M."/>
            <person name="Cooper J."/>
            <person name="Damon W."/>
            <person name="Desjardin D."/>
            <person name="Finy P."/>
            <person name="Geml J."/>
            <person name="Haridas S."/>
            <person name="Hughes K."/>
            <person name="Justo A."/>
            <person name="Karasinski D."/>
            <person name="Kautmanova I."/>
            <person name="Kiss B."/>
            <person name="Kocsube S."/>
            <person name="Kotiranta H."/>
            <person name="LaButti K.M."/>
            <person name="Lechner B.E."/>
            <person name="Liimatainen K."/>
            <person name="Lipzen A."/>
            <person name="Lukacs Z."/>
            <person name="Mihaltcheva S."/>
            <person name="Morgado L.N."/>
            <person name="Niskanen T."/>
            <person name="Noordeloos M.E."/>
            <person name="Ohm R.A."/>
            <person name="Ortiz-Santana B."/>
            <person name="Ovrebo C."/>
            <person name="Racz N."/>
            <person name="Riley R."/>
            <person name="Savchenko A."/>
            <person name="Shiryaev A."/>
            <person name="Soop K."/>
            <person name="Spirin V."/>
            <person name="Szebenyi C."/>
            <person name="Tomsovsky M."/>
            <person name="Tulloss R.E."/>
            <person name="Uehling J."/>
            <person name="Grigoriev I.V."/>
            <person name="Vagvolgyi C."/>
            <person name="Papp T."/>
            <person name="Martin F.M."/>
            <person name="Miettinen O."/>
            <person name="Hibbett D.S."/>
            <person name="Nagy L.G."/>
        </authorList>
    </citation>
    <scope>NUCLEOTIDE SEQUENCE [LARGE SCALE GENOMIC DNA]</scope>
    <source>
        <strain evidence="1 2">NL-1719</strain>
    </source>
</reference>
<sequence>MSSCTETGLSDAHARRTALQRELDAGTRCDGGVEFLRQTFKDVVARRTITSFLTKSKSYDMQKKRWHILPSNPSSEEDLHPKVHEILKEILKFRQFATDNRKLVYCDDYEINHPQGDLSAHELDPDFMILGRGGASFKEQKFPISPTYSQCVSLIQVTPSGNPQDLQSHIALVATYARQCFIEQHNRLKVYAVLLTESTMWLFQFDRSGFTYSTGCDIHADPHTFVRVLLGLASDDARVGFDTSIFWERGRRWIRTRNHKGRRVAYLVKGDKPIAHREVLVGRATCCWRVIDPYTDREYIVKDVWRLLGDEPETNLLETASGLAGVGQLVSSEEDHTKTTAHLRGTTSANALPTDRIWSRMTLEAYGDCLEHFSDGLQLLKAFRDIVLAIFDLWERRVLHRDISINNTLLGKENALPGSRGVLIDLDRAMSRKAHTVRDPVSYGTRAFQSIAVLRSDTVREDTEAQGSLGVGPYPHDYLDDIESLFYVLCWVCSHYEAPGVRTGGFSRVFRNWMSPDPEASADAKLKFLLFPLPALPAYFQRGSAFKHLLEKLHQKFLPIAQSKPCGIEDDKKGATLEEMCRNTRSESEVLLADIDQAIKDWENGTSGPPEVAVPALALKATGEKRERPKDPSDDGVDTNPPPKRRSTNPLNSQEHNMFQFKTFFIIFGALFALVATTPLAVSESQVGVNPATTPPRDHHQYTGSSLEQSATQPRPKELTGHFDSNAKKLKYRRYSGRRSQPTFAVRAEPVKRDVVNDVFNLILDLSSGQLERLFDLLDGSFVPSSGRGDVDPKRNPNNPLEKGEAFAITFLVEPGSAPHASH</sequence>
<dbReference type="EMBL" id="ML208337">
    <property type="protein sequence ID" value="TFK69108.1"/>
    <property type="molecule type" value="Genomic_DNA"/>
</dbReference>